<protein>
    <submittedName>
        <fullName evidence="2">Uncharacterized protein</fullName>
    </submittedName>
</protein>
<feature type="compositionally biased region" description="Basic and acidic residues" evidence="1">
    <location>
        <begin position="65"/>
        <end position="79"/>
    </location>
</feature>
<dbReference type="Proteomes" id="UP000476176">
    <property type="component" value="Unassembled WGS sequence"/>
</dbReference>
<dbReference type="AlphaFoldDB" id="A0A6G0MXH3"/>
<name>A0A6G0MXH3_9STRA</name>
<gene>
    <name evidence="2" type="ORF">PF004_g23944</name>
</gene>
<evidence type="ECO:0000256" key="1">
    <source>
        <dbReference type="SAM" id="MobiDB-lite"/>
    </source>
</evidence>
<reference evidence="2 3" key="1">
    <citation type="submission" date="2018-09" db="EMBL/GenBank/DDBJ databases">
        <title>Genomic investigation of the strawberry pathogen Phytophthora fragariae indicates pathogenicity is determined by transcriptional variation in three key races.</title>
        <authorList>
            <person name="Adams T.M."/>
            <person name="Armitage A.D."/>
            <person name="Sobczyk M.K."/>
            <person name="Bates H.J."/>
            <person name="Dunwell J.M."/>
            <person name="Nellist C.F."/>
            <person name="Harrison R.J."/>
        </authorList>
    </citation>
    <scope>NUCLEOTIDE SEQUENCE [LARGE SCALE GENOMIC DNA]</scope>
    <source>
        <strain evidence="2 3">BC-23</strain>
    </source>
</reference>
<proteinExistence type="predicted"/>
<comment type="caution">
    <text evidence="2">The sequence shown here is derived from an EMBL/GenBank/DDBJ whole genome shotgun (WGS) entry which is preliminary data.</text>
</comment>
<feature type="non-terminal residue" evidence="2">
    <location>
        <position position="389"/>
    </location>
</feature>
<sequence>MGQLKESGPGPGPPAAGQPPSARTKEMASPPGRPTEEGGSAAPHIHRPRGEPEAACGDSTTGRQLRLDTSEENDSKTGTDRISAGKPDNELHQQMSAKATWGDMVRSHLPTTAAISEDAARASHMLAGVWNPIQAKQLLETLMTDWTQATTRHWRPEESQMRQEALAPAKASCDESTRAWTQRESEILQAYLAGSLDLPHPPNFLKEVLIGEHRAMIEDMHEAYFNATLTAVIPATVRLAKNAAHATIFRELFHANTDKNTGHEMMSAFQRDVKRLRFNGIQTLDVVFYSRTAADRWTEQTIRLQKAVITLRDTQRSNADDRTGQYTVAQLELQYAIRVYGGERLGLTALARIFAQLAGVKVLDVEYARASRTNIYDNTYHTIRFAQRT</sequence>
<dbReference type="EMBL" id="QXGC01002645">
    <property type="protein sequence ID" value="KAE9183469.1"/>
    <property type="molecule type" value="Genomic_DNA"/>
</dbReference>
<evidence type="ECO:0000313" key="3">
    <source>
        <dbReference type="Proteomes" id="UP000476176"/>
    </source>
</evidence>
<organism evidence="2 3">
    <name type="scientific">Phytophthora fragariae</name>
    <dbReference type="NCBI Taxonomy" id="53985"/>
    <lineage>
        <taxon>Eukaryota</taxon>
        <taxon>Sar</taxon>
        <taxon>Stramenopiles</taxon>
        <taxon>Oomycota</taxon>
        <taxon>Peronosporomycetes</taxon>
        <taxon>Peronosporales</taxon>
        <taxon>Peronosporaceae</taxon>
        <taxon>Phytophthora</taxon>
    </lineage>
</organism>
<evidence type="ECO:0000313" key="2">
    <source>
        <dbReference type="EMBL" id="KAE9183469.1"/>
    </source>
</evidence>
<feature type="region of interest" description="Disordered" evidence="1">
    <location>
        <begin position="1"/>
        <end position="90"/>
    </location>
</feature>
<accession>A0A6G0MXH3</accession>